<dbReference type="PANTHER" id="PTHR31570">
    <property type="entry name" value="HAUS AUGMIN-LIKE COMPLEX SUBUNIT 1"/>
    <property type="match status" value="1"/>
</dbReference>
<keyword evidence="5" id="KW-0493">Microtubule</keyword>
<dbReference type="OrthoDB" id="5372507at2759"/>
<gene>
    <name evidence="10" type="primary">109585746</name>
</gene>
<keyword evidence="6" id="KW-0498">Mitosis</keyword>
<keyword evidence="11" id="KW-1185">Reference proteome</keyword>
<name>A0A1X7VX10_AMPQE</name>
<protein>
    <recommendedName>
        <fullName evidence="12">HAUS augmin-like complex subunit 1</fullName>
    </recommendedName>
</protein>
<reference evidence="11" key="1">
    <citation type="journal article" date="2010" name="Nature">
        <title>The Amphimedon queenslandica genome and the evolution of animal complexity.</title>
        <authorList>
            <person name="Srivastava M."/>
            <person name="Simakov O."/>
            <person name="Chapman J."/>
            <person name="Fahey B."/>
            <person name="Gauthier M.E."/>
            <person name="Mitros T."/>
            <person name="Richards G.S."/>
            <person name="Conaco C."/>
            <person name="Dacre M."/>
            <person name="Hellsten U."/>
            <person name="Larroux C."/>
            <person name="Putnam N.H."/>
            <person name="Stanke M."/>
            <person name="Adamska M."/>
            <person name="Darling A."/>
            <person name="Degnan S.M."/>
            <person name="Oakley T.H."/>
            <person name="Plachetzki D.C."/>
            <person name="Zhai Y."/>
            <person name="Adamski M."/>
            <person name="Calcino A."/>
            <person name="Cummins S.F."/>
            <person name="Goodstein D.M."/>
            <person name="Harris C."/>
            <person name="Jackson D.J."/>
            <person name="Leys S.P."/>
            <person name="Shu S."/>
            <person name="Woodcroft B.J."/>
            <person name="Vervoort M."/>
            <person name="Kosik K.S."/>
            <person name="Manning G."/>
            <person name="Degnan B.M."/>
            <person name="Rokhsar D.S."/>
        </authorList>
    </citation>
    <scope>NUCLEOTIDE SEQUENCE [LARGE SCALE GENOMIC DNA]</scope>
</reference>
<dbReference type="PANTHER" id="PTHR31570:SF1">
    <property type="entry name" value="HAUS AUGMIN-LIKE COMPLEX SUBUNIT 1"/>
    <property type="match status" value="1"/>
</dbReference>
<organism evidence="10">
    <name type="scientific">Amphimedon queenslandica</name>
    <name type="common">Sponge</name>
    <dbReference type="NCBI Taxonomy" id="400682"/>
    <lineage>
        <taxon>Eukaryota</taxon>
        <taxon>Metazoa</taxon>
        <taxon>Porifera</taxon>
        <taxon>Demospongiae</taxon>
        <taxon>Heteroscleromorpha</taxon>
        <taxon>Haplosclerida</taxon>
        <taxon>Niphatidae</taxon>
        <taxon>Amphimedon</taxon>
    </lineage>
</organism>
<dbReference type="AlphaFoldDB" id="A0A1X7VX10"/>
<keyword evidence="3" id="KW-0963">Cytoplasm</keyword>
<evidence type="ECO:0000313" key="11">
    <source>
        <dbReference type="Proteomes" id="UP000007879"/>
    </source>
</evidence>
<dbReference type="EnsemblMetazoa" id="XM_020001891.1">
    <property type="protein sequence ID" value="XP_019857450.1"/>
    <property type="gene ID" value="LOC109585746"/>
</dbReference>
<evidence type="ECO:0000256" key="2">
    <source>
        <dbReference type="ARBA" id="ARBA00005479"/>
    </source>
</evidence>
<evidence type="ECO:0000256" key="8">
    <source>
        <dbReference type="ARBA" id="ARBA00023212"/>
    </source>
</evidence>
<evidence type="ECO:0000256" key="3">
    <source>
        <dbReference type="ARBA" id="ARBA00022490"/>
    </source>
</evidence>
<dbReference type="KEGG" id="aqu:109585746"/>
<evidence type="ECO:0000256" key="1">
    <source>
        <dbReference type="ARBA" id="ARBA00004186"/>
    </source>
</evidence>
<proteinExistence type="inferred from homology"/>
<evidence type="ECO:0000313" key="10">
    <source>
        <dbReference type="EnsemblMetazoa" id="Aqu2.1.44673_001"/>
    </source>
</evidence>
<dbReference type="GO" id="GO:0005829">
    <property type="term" value="C:cytosol"/>
    <property type="evidence" value="ECO:0007669"/>
    <property type="project" value="TreeGrafter"/>
</dbReference>
<evidence type="ECO:0000256" key="7">
    <source>
        <dbReference type="ARBA" id="ARBA00023054"/>
    </source>
</evidence>
<dbReference type="GO" id="GO:0070652">
    <property type="term" value="C:HAUS complex"/>
    <property type="evidence" value="ECO:0007669"/>
    <property type="project" value="InterPro"/>
</dbReference>
<keyword evidence="9" id="KW-0131">Cell cycle</keyword>
<dbReference type="Pfam" id="PF25762">
    <property type="entry name" value="HAUS1"/>
    <property type="match status" value="1"/>
</dbReference>
<evidence type="ECO:0000256" key="9">
    <source>
        <dbReference type="ARBA" id="ARBA00023306"/>
    </source>
</evidence>
<reference evidence="10" key="2">
    <citation type="submission" date="2017-05" db="UniProtKB">
        <authorList>
            <consortium name="EnsemblMetazoa"/>
        </authorList>
    </citation>
    <scope>IDENTIFICATION</scope>
</reference>
<dbReference type="PRINTS" id="PR02087">
    <property type="entry name" value="HAUSAUGMINL1"/>
</dbReference>
<evidence type="ECO:0000256" key="5">
    <source>
        <dbReference type="ARBA" id="ARBA00022701"/>
    </source>
</evidence>
<keyword evidence="4" id="KW-0132">Cell division</keyword>
<dbReference type="GO" id="GO:0051225">
    <property type="term" value="P:spindle assembly"/>
    <property type="evidence" value="ECO:0007669"/>
    <property type="project" value="InterPro"/>
</dbReference>
<accession>A0A1X7VX10</accession>
<dbReference type="GO" id="GO:0051301">
    <property type="term" value="P:cell division"/>
    <property type="evidence" value="ECO:0007669"/>
    <property type="project" value="UniProtKB-KW"/>
</dbReference>
<dbReference type="EnsemblMetazoa" id="Aqu2.1.44673_001">
    <property type="protein sequence ID" value="Aqu2.1.44673_001"/>
    <property type="gene ID" value="Aqu2.1.44673"/>
</dbReference>
<keyword evidence="7" id="KW-0175">Coiled coil</keyword>
<dbReference type="GO" id="GO:0005874">
    <property type="term" value="C:microtubule"/>
    <property type="evidence" value="ECO:0007669"/>
    <property type="project" value="UniProtKB-KW"/>
</dbReference>
<evidence type="ECO:0008006" key="12">
    <source>
        <dbReference type="Google" id="ProtNLM"/>
    </source>
</evidence>
<keyword evidence="8" id="KW-0206">Cytoskeleton</keyword>
<comment type="subcellular location">
    <subcellularLocation>
        <location evidence="1">Cytoplasm</location>
        <location evidence="1">Cytoskeleton</location>
        <location evidence="1">Spindle</location>
    </subcellularLocation>
</comment>
<dbReference type="InParanoid" id="A0A1X7VX10"/>
<evidence type="ECO:0000256" key="4">
    <source>
        <dbReference type="ARBA" id="ARBA00022618"/>
    </source>
</evidence>
<dbReference type="GO" id="GO:0005819">
    <property type="term" value="C:spindle"/>
    <property type="evidence" value="ECO:0007669"/>
    <property type="project" value="UniProtKB-SubCell"/>
</dbReference>
<evidence type="ECO:0000256" key="6">
    <source>
        <dbReference type="ARBA" id="ARBA00022776"/>
    </source>
</evidence>
<sequence>MATFLQEKENLEVSTIISEMQKCSLDYQAKAEEIIHLLKFANISLQDLSPKTQLHIHTLAETAVDLNVCDSSPASISLGIVPLLQEDARLKYELSELKQSLRHSNIVLEKSAVDKECFSKISNELLSEMKLQNPSTETKFLGEKSQQYKKLASSLQTELVANSFNKEHQHLALQRYYEEIQSLESRLLPLNKQLKNFTDLPPDLSLAKLKIHKEKLVLEELEKELSTKIDLFKAENC</sequence>
<comment type="similarity">
    <text evidence="2">Belongs to the HAUS1 family.</text>
</comment>
<dbReference type="InterPro" id="IPR026243">
    <property type="entry name" value="HAUS1"/>
</dbReference>
<dbReference type="STRING" id="400682.A0A1X7VX10"/>
<dbReference type="Proteomes" id="UP000007879">
    <property type="component" value="Unassembled WGS sequence"/>
</dbReference>